<evidence type="ECO:0000259" key="1">
    <source>
        <dbReference type="Pfam" id="PF00646"/>
    </source>
</evidence>
<dbReference type="InterPro" id="IPR036047">
    <property type="entry name" value="F-box-like_dom_sf"/>
</dbReference>
<evidence type="ECO:0000259" key="2">
    <source>
        <dbReference type="Pfam" id="PF24758"/>
    </source>
</evidence>
<feature type="domain" description="F-box/LRR-repeat protein 15/At3g58940/PEG3-like LRR" evidence="2">
    <location>
        <begin position="96"/>
        <end position="249"/>
    </location>
</feature>
<feature type="domain" description="F-box" evidence="1">
    <location>
        <begin position="4"/>
        <end position="34"/>
    </location>
</feature>
<dbReference type="PANTHER" id="PTHR31900">
    <property type="entry name" value="F-BOX/RNI SUPERFAMILY PROTEIN-RELATED"/>
    <property type="match status" value="1"/>
</dbReference>
<dbReference type="STRING" id="72664.V4NLC0"/>
<dbReference type="SUPFAM" id="SSF81383">
    <property type="entry name" value="F-box domain"/>
    <property type="match status" value="1"/>
</dbReference>
<dbReference type="Pfam" id="PF24758">
    <property type="entry name" value="LRR_At5g56370"/>
    <property type="match status" value="1"/>
</dbReference>
<dbReference type="EMBL" id="KI517416">
    <property type="protein sequence ID" value="ESQ47211.1"/>
    <property type="molecule type" value="Genomic_DNA"/>
</dbReference>
<name>V4NLC0_EUTSA</name>
<gene>
    <name evidence="3" type="ORF">EUTSA_v10028023mg</name>
</gene>
<dbReference type="CDD" id="cd22160">
    <property type="entry name" value="F-box_AtFBL13-like"/>
    <property type="match status" value="1"/>
</dbReference>
<organism evidence="3 4">
    <name type="scientific">Eutrema salsugineum</name>
    <name type="common">Saltwater cress</name>
    <name type="synonym">Sisymbrium salsugineum</name>
    <dbReference type="NCBI Taxonomy" id="72664"/>
    <lineage>
        <taxon>Eukaryota</taxon>
        <taxon>Viridiplantae</taxon>
        <taxon>Streptophyta</taxon>
        <taxon>Embryophyta</taxon>
        <taxon>Tracheophyta</taxon>
        <taxon>Spermatophyta</taxon>
        <taxon>Magnoliopsida</taxon>
        <taxon>eudicotyledons</taxon>
        <taxon>Gunneridae</taxon>
        <taxon>Pentapetalae</taxon>
        <taxon>rosids</taxon>
        <taxon>malvids</taxon>
        <taxon>Brassicales</taxon>
        <taxon>Brassicaceae</taxon>
        <taxon>Eutremeae</taxon>
        <taxon>Eutrema</taxon>
    </lineage>
</organism>
<sequence>MDRISELPNDLLVKILSFLPTKVAVSTSILSKQWDFRWMWWLPKLEYTISCYSKSECERLKCFLDRNLPLHRAQVIESFRLGFYYPHFEPGDIRLWVLTVVSRCVRGVEISYYSDYKNKQDILPSNLYTCKTLVTLKLYGPILVDVPRMVCLPSLKTLRLEEMVYSSEDSLQRLLSNCPVLKDLYVKRRACDNVRRFIVIVPSLKRLTFLEGDYLDEIVVKTPSLKYLKLEYFNSKIPHCLIENMPKLREAYVDFNFPILERLIGSITSVKRLTLCQVDN</sequence>
<dbReference type="Gramene" id="ESQ47211">
    <property type="protein sequence ID" value="ESQ47211"/>
    <property type="gene ID" value="EUTSA_v10028023mg"/>
</dbReference>
<dbReference type="Pfam" id="PF00646">
    <property type="entry name" value="F-box"/>
    <property type="match status" value="1"/>
</dbReference>
<dbReference type="OMA" id="CTEDRIS"/>
<proteinExistence type="predicted"/>
<dbReference type="PANTHER" id="PTHR31900:SF28">
    <property type="entry name" value="FBD DOMAIN-CONTAINING PROTEIN"/>
    <property type="match status" value="1"/>
</dbReference>
<keyword evidence="4" id="KW-1185">Reference proteome</keyword>
<dbReference type="Proteomes" id="UP000030689">
    <property type="component" value="Unassembled WGS sequence"/>
</dbReference>
<dbReference type="InterPro" id="IPR032675">
    <property type="entry name" value="LRR_dom_sf"/>
</dbReference>
<protein>
    <submittedName>
        <fullName evidence="3">Uncharacterized protein</fullName>
    </submittedName>
</protein>
<accession>V4NLC0</accession>
<dbReference type="SUPFAM" id="SSF52047">
    <property type="entry name" value="RNI-like"/>
    <property type="match status" value="1"/>
</dbReference>
<evidence type="ECO:0000313" key="4">
    <source>
        <dbReference type="Proteomes" id="UP000030689"/>
    </source>
</evidence>
<evidence type="ECO:0000313" key="3">
    <source>
        <dbReference type="EMBL" id="ESQ47211.1"/>
    </source>
</evidence>
<dbReference type="KEGG" id="eus:EUTSA_v10028023mg"/>
<dbReference type="Gene3D" id="3.80.10.10">
    <property type="entry name" value="Ribonuclease Inhibitor"/>
    <property type="match status" value="1"/>
</dbReference>
<dbReference type="InterPro" id="IPR001810">
    <property type="entry name" value="F-box_dom"/>
</dbReference>
<dbReference type="InterPro" id="IPR053781">
    <property type="entry name" value="F-box_AtFBL13-like"/>
</dbReference>
<feature type="non-terminal residue" evidence="3">
    <location>
        <position position="280"/>
    </location>
</feature>
<dbReference type="AlphaFoldDB" id="V4NLC0"/>
<dbReference type="InterPro" id="IPR050232">
    <property type="entry name" value="FBL13/AtMIF1-like"/>
</dbReference>
<reference evidence="3 4" key="1">
    <citation type="journal article" date="2013" name="Front. Plant Sci.">
        <title>The Reference Genome of the Halophytic Plant Eutrema salsugineum.</title>
        <authorList>
            <person name="Yang R."/>
            <person name="Jarvis D.E."/>
            <person name="Chen H."/>
            <person name="Beilstein M.A."/>
            <person name="Grimwood J."/>
            <person name="Jenkins J."/>
            <person name="Shu S."/>
            <person name="Prochnik S."/>
            <person name="Xin M."/>
            <person name="Ma C."/>
            <person name="Schmutz J."/>
            <person name="Wing R.A."/>
            <person name="Mitchell-Olds T."/>
            <person name="Schumaker K.S."/>
            <person name="Wang X."/>
        </authorList>
    </citation>
    <scope>NUCLEOTIDE SEQUENCE [LARGE SCALE GENOMIC DNA]</scope>
</reference>
<dbReference type="InterPro" id="IPR055411">
    <property type="entry name" value="LRR_FXL15/At3g58940/PEG3-like"/>
</dbReference>
<dbReference type="OrthoDB" id="1086061at2759"/>